<accession>A0A1Y3GAN0</accession>
<dbReference type="Gene3D" id="3.40.50.300">
    <property type="entry name" value="P-loop containing nucleotide triphosphate hydrolases"/>
    <property type="match status" value="1"/>
</dbReference>
<evidence type="ECO:0000256" key="4">
    <source>
        <dbReference type="ARBA" id="ARBA00022840"/>
    </source>
</evidence>
<evidence type="ECO:0000313" key="8">
    <source>
        <dbReference type="Proteomes" id="UP000195137"/>
    </source>
</evidence>
<dbReference type="SMART" id="SM00382">
    <property type="entry name" value="AAA"/>
    <property type="match status" value="1"/>
</dbReference>
<sequence length="273" mass="30736">MVTIQVNNVNYDYNGHKVLKNINLNLQKGQVIGLLGPNGCGKTTLLKCISGILTPKQGDIKIDGSSLPQIDKKQRARKIGYVPQAEEVNFSITVFDTILMGRKPYLGWKPSKKDLKIVRNLINKFDLNHLAMRGLDELSGGQRQKVILARALAQKPKILVLDEPTNNLDIKHQIEMLNITRKQTKNNILVLIAIHDLNLAARYCDQIIIMKKGQIHASGGPETLSKKNIEPVYQIKIKIKNIDGHKIIIPKSEQKTPHLYEEDPQKIPQPTET</sequence>
<evidence type="ECO:0000256" key="5">
    <source>
        <dbReference type="SAM" id="MobiDB-lite"/>
    </source>
</evidence>
<name>A0A1Y3GAN0_9EURY</name>
<dbReference type="CDD" id="cd03214">
    <property type="entry name" value="ABC_Iron-Siderophores_B12_Hemin"/>
    <property type="match status" value="1"/>
</dbReference>
<dbReference type="Pfam" id="PF00005">
    <property type="entry name" value="ABC_tran"/>
    <property type="match status" value="1"/>
</dbReference>
<dbReference type="EMBL" id="MRZU01000004">
    <property type="protein sequence ID" value="OUJ18469.1"/>
    <property type="molecule type" value="Genomic_DNA"/>
</dbReference>
<dbReference type="InterPro" id="IPR050153">
    <property type="entry name" value="Metal_Ion_Import_ABC"/>
</dbReference>
<dbReference type="PROSITE" id="PS00211">
    <property type="entry name" value="ABC_TRANSPORTER_1"/>
    <property type="match status" value="1"/>
</dbReference>
<keyword evidence="3" id="KW-0547">Nucleotide-binding</keyword>
<dbReference type="PROSITE" id="PS50893">
    <property type="entry name" value="ABC_TRANSPORTER_2"/>
    <property type="match status" value="1"/>
</dbReference>
<dbReference type="GO" id="GO:0005524">
    <property type="term" value="F:ATP binding"/>
    <property type="evidence" value="ECO:0007669"/>
    <property type="project" value="UniProtKB-KW"/>
</dbReference>
<keyword evidence="8" id="KW-1185">Reference proteome</keyword>
<comment type="caution">
    <text evidence="7">The sequence shown here is derived from an EMBL/GenBank/DDBJ whole genome shotgun (WGS) entry which is preliminary data.</text>
</comment>
<proteinExistence type="inferred from homology"/>
<evidence type="ECO:0000256" key="2">
    <source>
        <dbReference type="ARBA" id="ARBA00022448"/>
    </source>
</evidence>
<dbReference type="InterPro" id="IPR017871">
    <property type="entry name" value="ABC_transporter-like_CS"/>
</dbReference>
<feature type="domain" description="ABC transporter" evidence="6">
    <location>
        <begin position="4"/>
        <end position="237"/>
    </location>
</feature>
<protein>
    <submittedName>
        <fullName evidence="7">ABC-type cobalamin/Fe(3+)-siderophores transport system ATPase component</fullName>
    </submittedName>
</protein>
<dbReference type="InterPro" id="IPR003439">
    <property type="entry name" value="ABC_transporter-like_ATP-bd"/>
</dbReference>
<dbReference type="OrthoDB" id="24644at2157"/>
<dbReference type="RefSeq" id="WP_201721312.1">
    <property type="nucleotide sequence ID" value="NZ_MRZU01000004.1"/>
</dbReference>
<keyword evidence="4" id="KW-0067">ATP-binding</keyword>
<evidence type="ECO:0000256" key="3">
    <source>
        <dbReference type="ARBA" id="ARBA00022741"/>
    </source>
</evidence>
<dbReference type="InterPro" id="IPR027417">
    <property type="entry name" value="P-loop_NTPase"/>
</dbReference>
<dbReference type="InterPro" id="IPR003593">
    <property type="entry name" value="AAA+_ATPase"/>
</dbReference>
<evidence type="ECO:0000313" key="7">
    <source>
        <dbReference type="EMBL" id="OUJ18469.1"/>
    </source>
</evidence>
<dbReference type="AlphaFoldDB" id="A0A1Y3GAN0"/>
<organism evidence="7 8">
    <name type="scientific">Methanonatronarchaeum thermophilum</name>
    <dbReference type="NCBI Taxonomy" id="1927129"/>
    <lineage>
        <taxon>Archaea</taxon>
        <taxon>Methanobacteriati</taxon>
        <taxon>Methanobacteriota</taxon>
        <taxon>Methanonatronarchaeia</taxon>
        <taxon>Methanonatronarchaeales</taxon>
        <taxon>Methanonatronarchaeaceae</taxon>
        <taxon>Methanonatronarchaeum</taxon>
    </lineage>
</organism>
<feature type="region of interest" description="Disordered" evidence="5">
    <location>
        <begin position="253"/>
        <end position="273"/>
    </location>
</feature>
<feature type="compositionally biased region" description="Basic and acidic residues" evidence="5">
    <location>
        <begin position="253"/>
        <end position="265"/>
    </location>
</feature>
<reference evidence="7 8" key="1">
    <citation type="submission" date="2016-12" db="EMBL/GenBank/DDBJ databases">
        <title>Discovery of methanogenic haloarchaea.</title>
        <authorList>
            <person name="Sorokin D.Y."/>
            <person name="Makarova K.S."/>
            <person name="Abbas B."/>
            <person name="Ferrer M."/>
            <person name="Golyshin P.N."/>
        </authorList>
    </citation>
    <scope>NUCLEOTIDE SEQUENCE [LARGE SCALE GENOMIC DNA]</scope>
    <source>
        <strain evidence="7">AMET1</strain>
    </source>
</reference>
<dbReference type="GO" id="GO:0016887">
    <property type="term" value="F:ATP hydrolysis activity"/>
    <property type="evidence" value="ECO:0007669"/>
    <property type="project" value="InterPro"/>
</dbReference>
<dbReference type="PANTHER" id="PTHR42734:SF6">
    <property type="entry name" value="MOLYBDATE IMPORT ATP-BINDING PROTEIN MOLC"/>
    <property type="match status" value="1"/>
</dbReference>
<evidence type="ECO:0000259" key="6">
    <source>
        <dbReference type="PROSITE" id="PS50893"/>
    </source>
</evidence>
<keyword evidence="2" id="KW-0813">Transport</keyword>
<dbReference type="FunFam" id="3.40.50.300:FF:000134">
    <property type="entry name" value="Iron-enterobactin ABC transporter ATP-binding protein"/>
    <property type="match status" value="1"/>
</dbReference>
<evidence type="ECO:0000256" key="1">
    <source>
        <dbReference type="ARBA" id="ARBA00005417"/>
    </source>
</evidence>
<comment type="similarity">
    <text evidence="1">Belongs to the ABC transporter superfamily.</text>
</comment>
<dbReference type="Proteomes" id="UP000195137">
    <property type="component" value="Unassembled WGS sequence"/>
</dbReference>
<dbReference type="PANTHER" id="PTHR42734">
    <property type="entry name" value="METAL TRANSPORT SYSTEM ATP-BINDING PROTEIN TM_0124-RELATED"/>
    <property type="match status" value="1"/>
</dbReference>
<gene>
    <name evidence="7" type="ORF">AMET1_1385</name>
</gene>
<dbReference type="SUPFAM" id="SSF52540">
    <property type="entry name" value="P-loop containing nucleoside triphosphate hydrolases"/>
    <property type="match status" value="1"/>
</dbReference>